<name>A0ABY5NSP1_9FLAO</name>
<evidence type="ECO:0000313" key="1">
    <source>
        <dbReference type="EMBL" id="UUV21590.1"/>
    </source>
</evidence>
<organism evidence="1 2">
    <name type="scientific">Paenimyroides aestuarii</name>
    <dbReference type="NCBI Taxonomy" id="2968490"/>
    <lineage>
        <taxon>Bacteria</taxon>
        <taxon>Pseudomonadati</taxon>
        <taxon>Bacteroidota</taxon>
        <taxon>Flavobacteriia</taxon>
        <taxon>Flavobacteriales</taxon>
        <taxon>Flavobacteriaceae</taxon>
        <taxon>Paenimyroides</taxon>
    </lineage>
</organism>
<dbReference type="EMBL" id="CP102382">
    <property type="protein sequence ID" value="UUV21590.1"/>
    <property type="molecule type" value="Genomic_DNA"/>
</dbReference>
<dbReference type="Proteomes" id="UP001317001">
    <property type="component" value="Chromosome"/>
</dbReference>
<accession>A0ABY5NSP1</accession>
<gene>
    <name evidence="1" type="ORF">NPX36_00595</name>
</gene>
<proteinExistence type="predicted"/>
<reference evidence="1 2" key="1">
    <citation type="submission" date="2022-08" db="EMBL/GenBank/DDBJ databases">
        <title>Myroides zhujiangensis sp. nov., a novel bacterium isolated from sediment in the Pearl River Estuary.</title>
        <authorList>
            <person name="Cui L."/>
        </authorList>
    </citation>
    <scope>NUCLEOTIDE SEQUENCE [LARGE SCALE GENOMIC DNA]</scope>
    <source>
        <strain evidence="1 2">SCSIO 72103</strain>
    </source>
</reference>
<dbReference type="RefSeq" id="WP_257499514.1">
    <property type="nucleotide sequence ID" value="NZ_CP102382.1"/>
</dbReference>
<sequence>MGIMIEENLKIKPSICDELKEDILFLNNEEKQVIVHCSIYSVDYGDAARIWKSTYLVDKESGLTYKLIFAEGISFAPQWTLIPFQKPLEFTLIFKGLPKSCKSFDLVEIIPEDGGFQVLNISRNTADVYYVTI</sequence>
<evidence type="ECO:0000313" key="2">
    <source>
        <dbReference type="Proteomes" id="UP001317001"/>
    </source>
</evidence>
<protein>
    <submittedName>
        <fullName evidence="1">Uncharacterized protein</fullName>
    </submittedName>
</protein>
<keyword evidence="2" id="KW-1185">Reference proteome</keyword>